<evidence type="ECO:0000313" key="3">
    <source>
        <dbReference type="Proteomes" id="UP001062776"/>
    </source>
</evidence>
<feature type="signal peptide" evidence="1">
    <location>
        <begin position="1"/>
        <end position="20"/>
    </location>
</feature>
<evidence type="ECO:0000256" key="1">
    <source>
        <dbReference type="SAM" id="SignalP"/>
    </source>
</evidence>
<feature type="chain" id="PRO_5045353685" evidence="1">
    <location>
        <begin position="21"/>
        <end position="413"/>
    </location>
</feature>
<dbReference type="Gene3D" id="3.40.720.10">
    <property type="entry name" value="Alkaline Phosphatase, subunit A"/>
    <property type="match status" value="1"/>
</dbReference>
<evidence type="ECO:0000313" key="2">
    <source>
        <dbReference type="EMBL" id="GBQ83102.1"/>
    </source>
</evidence>
<keyword evidence="1" id="KW-0732">Signal</keyword>
<comment type="caution">
    <text evidence="2">The sequence shown here is derived from an EMBL/GenBank/DDBJ whole genome shotgun (WGS) entry which is preliminary data.</text>
</comment>
<dbReference type="Gene3D" id="3.30.1360.180">
    <property type="match status" value="1"/>
</dbReference>
<reference evidence="2" key="1">
    <citation type="submission" date="2013-04" db="EMBL/GenBank/DDBJ databases">
        <title>The genome sequencing project of 58 acetic acid bacteria.</title>
        <authorList>
            <person name="Okamoto-Kainuma A."/>
            <person name="Ishikawa M."/>
            <person name="Umino S."/>
            <person name="Koizumi Y."/>
            <person name="Shiwa Y."/>
            <person name="Yoshikawa H."/>
            <person name="Matsutani M."/>
            <person name="Matsushita K."/>
        </authorList>
    </citation>
    <scope>NUCLEOTIDE SEQUENCE</scope>
    <source>
        <strain evidence="2">NRIC 0535</strain>
    </source>
</reference>
<accession>A0ABQ0PW46</accession>
<dbReference type="SUPFAM" id="SSF53649">
    <property type="entry name" value="Alkaline phosphatase-like"/>
    <property type="match status" value="1"/>
</dbReference>
<dbReference type="EMBL" id="BAPV01000002">
    <property type="protein sequence ID" value="GBQ83102.1"/>
    <property type="molecule type" value="Genomic_DNA"/>
</dbReference>
<dbReference type="CDD" id="cd16018">
    <property type="entry name" value="Enpp"/>
    <property type="match status" value="1"/>
</dbReference>
<sequence>MARISLLLTLFLCLAGCETAPPVSRPEIAAGLPPVILVSINGFRPDYLHRGDTPMLDALTEHGVSAPMRPSFPSLTFPNHYTLVTGLRPDHHGIIGNTMIDPDIPGETFSVSKRTGIDDPRWWDNGTPSWVTAQMHGLMSASLYWPGSDVPILNTRPDIWYHFDGKNPPDDRAGTILSWFDRAPDKRPALSLLYFDGVDHAGHVDGPFSPETRSAIRQVDHAIGVLVSGLEQRHIAANLIIVSDHGMAALSPQRVIPLTSLAPANAMTIVTSGPYAGINAVSGHERELARALSAPHDHVTCWPKAHIPERLHYGSNPRVPAWLCLAEIGWTLTRDPHDHVSKGGHGFDNAAPDMLASFIASGPAFQTHKTLPTIDNVDVYPLVMMLLGLLPENNDGSLTPLQGGLRDTYRAIQ</sequence>
<keyword evidence="3" id="KW-1185">Reference proteome</keyword>
<gene>
    <name evidence="2" type="ORF">AA0535_0161</name>
</gene>
<proteinExistence type="predicted"/>
<dbReference type="InterPro" id="IPR002591">
    <property type="entry name" value="Phosphodiest/P_Trfase"/>
</dbReference>
<organism evidence="2 3">
    <name type="scientific">Asaia krungthepensis NRIC 0535</name>
    <dbReference type="NCBI Taxonomy" id="1307925"/>
    <lineage>
        <taxon>Bacteria</taxon>
        <taxon>Pseudomonadati</taxon>
        <taxon>Pseudomonadota</taxon>
        <taxon>Alphaproteobacteria</taxon>
        <taxon>Acetobacterales</taxon>
        <taxon>Acetobacteraceae</taxon>
        <taxon>Asaia</taxon>
    </lineage>
</organism>
<protein>
    <submittedName>
        <fullName evidence="2">Nucleotide diphosphatase</fullName>
    </submittedName>
</protein>
<dbReference type="Proteomes" id="UP001062776">
    <property type="component" value="Unassembled WGS sequence"/>
</dbReference>
<name>A0ABQ0PW46_9PROT</name>
<dbReference type="InterPro" id="IPR017850">
    <property type="entry name" value="Alkaline_phosphatase_core_sf"/>
</dbReference>
<dbReference type="Pfam" id="PF01663">
    <property type="entry name" value="Phosphodiest"/>
    <property type="match status" value="1"/>
</dbReference>
<dbReference type="PANTHER" id="PTHR10151">
    <property type="entry name" value="ECTONUCLEOTIDE PYROPHOSPHATASE/PHOSPHODIESTERASE"/>
    <property type="match status" value="1"/>
</dbReference>
<dbReference type="PANTHER" id="PTHR10151:SF120">
    <property type="entry name" value="BIS(5'-ADENOSYL)-TRIPHOSPHATASE"/>
    <property type="match status" value="1"/>
</dbReference>
<dbReference type="RefSeq" id="WP_264813975.1">
    <property type="nucleotide sequence ID" value="NZ_BAPV01000002.1"/>
</dbReference>